<evidence type="ECO:0000313" key="1">
    <source>
        <dbReference type="Proteomes" id="UP000095283"/>
    </source>
</evidence>
<sequence>MVSGMWLLREFIPYRGLACVIPLISETSPDFVLTSVVTTRVWVSTKDPHLAPLGKLISTLGLEKHVPLNVWWKGNATGNSDYSFT</sequence>
<dbReference type="Proteomes" id="UP000095283">
    <property type="component" value="Unplaced"/>
</dbReference>
<proteinExistence type="predicted"/>
<dbReference type="AlphaFoldDB" id="A0A1I7W6M6"/>
<evidence type="ECO:0000313" key="2">
    <source>
        <dbReference type="WBParaSite" id="Hba_00292"/>
    </source>
</evidence>
<accession>A0A1I7W6M6</accession>
<protein>
    <submittedName>
        <fullName evidence="2">Reverse transcriptase</fullName>
    </submittedName>
</protein>
<keyword evidence="1" id="KW-1185">Reference proteome</keyword>
<reference evidence="2" key="1">
    <citation type="submission" date="2016-11" db="UniProtKB">
        <authorList>
            <consortium name="WormBaseParasite"/>
        </authorList>
    </citation>
    <scope>IDENTIFICATION</scope>
</reference>
<dbReference type="WBParaSite" id="Hba_00292">
    <property type="protein sequence ID" value="Hba_00292"/>
    <property type="gene ID" value="Hba_00292"/>
</dbReference>
<name>A0A1I7W6M6_HETBA</name>
<organism evidence="1 2">
    <name type="scientific">Heterorhabditis bacteriophora</name>
    <name type="common">Entomopathogenic nematode worm</name>
    <dbReference type="NCBI Taxonomy" id="37862"/>
    <lineage>
        <taxon>Eukaryota</taxon>
        <taxon>Metazoa</taxon>
        <taxon>Ecdysozoa</taxon>
        <taxon>Nematoda</taxon>
        <taxon>Chromadorea</taxon>
        <taxon>Rhabditida</taxon>
        <taxon>Rhabditina</taxon>
        <taxon>Rhabditomorpha</taxon>
        <taxon>Strongyloidea</taxon>
        <taxon>Heterorhabditidae</taxon>
        <taxon>Heterorhabditis</taxon>
    </lineage>
</organism>